<sequence>MSDNQWSSDEEWSNEIVHIPNPTSEITGMSDITNAQHRMSISTPIEQGENTEVIETRDEIETETTIEHGENTEVIGNREEIETETTIEQVENTEVIGNIDEIETETTIEFIPKLGEPQLEDEQKQQGGLTVPDENKMRGNETTEDQNNSQDTEKEHDSFYQSPKDDSIDEPCKTPLKPKKKGRSTGTPPRKAPNFITPPQKSLFRKRKATPETWKKNIRKQLRLSGKEYISVKGTVVQEKKKKPVDCSKCTFKCHLGIDDEQRQQIFKTFWYLDTNDRKKDFIIANTTQKKTRTYLDDNNEPVQKNKNVHRSYSLNVDGNHIKICKKFFLTTLGISETFANNALQNQQDGVFVGEDKRGKHAPYNKTANTAMDLVRRHIESFPVVDGHYTRKDSNRKYLGADLNIKRCTNYI</sequence>
<dbReference type="AlphaFoldDB" id="A0A6J8BN89"/>
<feature type="compositionally biased region" description="Basic and acidic residues" evidence="1">
    <location>
        <begin position="151"/>
        <end position="172"/>
    </location>
</feature>
<reference evidence="2 3" key="1">
    <citation type="submission" date="2020-06" db="EMBL/GenBank/DDBJ databases">
        <authorList>
            <person name="Li R."/>
            <person name="Bekaert M."/>
        </authorList>
    </citation>
    <scope>NUCLEOTIDE SEQUENCE [LARGE SCALE GENOMIC DNA]</scope>
    <source>
        <strain evidence="3">wild</strain>
    </source>
</reference>
<protein>
    <submittedName>
        <fullName evidence="2">Uncharacterized protein</fullName>
    </submittedName>
</protein>
<accession>A0A6J8BN89</accession>
<keyword evidence="3" id="KW-1185">Reference proteome</keyword>
<feature type="compositionally biased region" description="Polar residues" evidence="1">
    <location>
        <begin position="21"/>
        <end position="34"/>
    </location>
</feature>
<dbReference type="EMBL" id="CACVKT020003653">
    <property type="protein sequence ID" value="CAC5384811.1"/>
    <property type="molecule type" value="Genomic_DNA"/>
</dbReference>
<feature type="region of interest" description="Disordered" evidence="1">
    <location>
        <begin position="114"/>
        <end position="212"/>
    </location>
</feature>
<evidence type="ECO:0000313" key="2">
    <source>
        <dbReference type="EMBL" id="CAC5384811.1"/>
    </source>
</evidence>
<proteinExistence type="predicted"/>
<feature type="region of interest" description="Disordered" evidence="1">
    <location>
        <begin position="1"/>
        <end position="34"/>
    </location>
</feature>
<evidence type="ECO:0000313" key="3">
    <source>
        <dbReference type="Proteomes" id="UP000507470"/>
    </source>
</evidence>
<dbReference type="PANTHER" id="PTHR10773:SF19">
    <property type="match status" value="1"/>
</dbReference>
<dbReference type="Proteomes" id="UP000507470">
    <property type="component" value="Unassembled WGS sequence"/>
</dbReference>
<organism evidence="2 3">
    <name type="scientific">Mytilus coruscus</name>
    <name type="common">Sea mussel</name>
    <dbReference type="NCBI Taxonomy" id="42192"/>
    <lineage>
        <taxon>Eukaryota</taxon>
        <taxon>Metazoa</taxon>
        <taxon>Spiralia</taxon>
        <taxon>Lophotrochozoa</taxon>
        <taxon>Mollusca</taxon>
        <taxon>Bivalvia</taxon>
        <taxon>Autobranchia</taxon>
        <taxon>Pteriomorphia</taxon>
        <taxon>Mytilida</taxon>
        <taxon>Mytiloidea</taxon>
        <taxon>Mytilidae</taxon>
        <taxon>Mytilinae</taxon>
        <taxon>Mytilus</taxon>
    </lineage>
</organism>
<gene>
    <name evidence="2" type="ORF">MCOR_20421</name>
</gene>
<name>A0A6J8BN89_MYTCO</name>
<dbReference type="PANTHER" id="PTHR10773">
    <property type="entry name" value="DNA-DIRECTED RNA POLYMERASES I, II, AND III SUBUNIT RPABC2"/>
    <property type="match status" value="1"/>
</dbReference>
<evidence type="ECO:0000256" key="1">
    <source>
        <dbReference type="SAM" id="MobiDB-lite"/>
    </source>
</evidence>
<dbReference type="OrthoDB" id="6076305at2759"/>